<keyword evidence="21" id="KW-1185">Reference proteome</keyword>
<evidence type="ECO:0000256" key="3">
    <source>
        <dbReference type="ARBA" id="ARBA00004663"/>
    </source>
</evidence>
<evidence type="ECO:0000313" key="21">
    <source>
        <dbReference type="Proteomes" id="UP000010482"/>
    </source>
</evidence>
<dbReference type="HAMAP" id="MF_00719">
    <property type="entry name" value="CobS"/>
    <property type="match status" value="1"/>
</dbReference>
<evidence type="ECO:0000256" key="13">
    <source>
        <dbReference type="ARBA" id="ARBA00023136"/>
    </source>
</evidence>
<accession>K9YY21</accession>
<dbReference type="UniPathway" id="UPA00148">
    <property type="reaction ID" value="UER00238"/>
</dbReference>
<comment type="catalytic activity">
    <reaction evidence="17 19">
        <text>alpha-ribazole + adenosylcob(III)inamide-GDP = adenosylcob(III)alamin + GMP + H(+)</text>
        <dbReference type="Rhea" id="RHEA:16049"/>
        <dbReference type="ChEBI" id="CHEBI:10329"/>
        <dbReference type="ChEBI" id="CHEBI:15378"/>
        <dbReference type="ChEBI" id="CHEBI:18408"/>
        <dbReference type="ChEBI" id="CHEBI:58115"/>
        <dbReference type="ChEBI" id="CHEBI:60487"/>
        <dbReference type="EC" id="2.7.8.26"/>
    </reaction>
</comment>
<comment type="similarity">
    <text evidence="4 19">Belongs to the CobS family.</text>
</comment>
<evidence type="ECO:0000256" key="12">
    <source>
        <dbReference type="ARBA" id="ARBA00022989"/>
    </source>
</evidence>
<dbReference type="NCBIfam" id="TIGR00317">
    <property type="entry name" value="cobS"/>
    <property type="match status" value="1"/>
</dbReference>
<dbReference type="RefSeq" id="WP_015230180.1">
    <property type="nucleotide sequence ID" value="NC_019780.1"/>
</dbReference>
<dbReference type="GO" id="GO:0051073">
    <property type="term" value="F:adenosylcobinamide-GDP ribazoletransferase activity"/>
    <property type="evidence" value="ECO:0007669"/>
    <property type="project" value="UniProtKB-UniRule"/>
</dbReference>
<protein>
    <recommendedName>
        <fullName evidence="6 19">Adenosylcobinamide-GDP ribazoletransferase</fullName>
        <ecNumber evidence="5 19">2.7.8.26</ecNumber>
    </recommendedName>
    <alternativeName>
        <fullName evidence="16 19">Cobalamin synthase</fullName>
    </alternativeName>
    <alternativeName>
        <fullName evidence="15 19">Cobalamin-5'-phosphate synthase</fullName>
    </alternativeName>
</protein>
<evidence type="ECO:0000256" key="5">
    <source>
        <dbReference type="ARBA" id="ARBA00013200"/>
    </source>
</evidence>
<name>K9YY21_DACS8</name>
<proteinExistence type="inferred from homology"/>
<evidence type="ECO:0000313" key="20">
    <source>
        <dbReference type="EMBL" id="AFZ51190.1"/>
    </source>
</evidence>
<dbReference type="PATRIC" id="fig|13035.3.peg.2967"/>
<dbReference type="HOGENOM" id="CLU_057426_3_1_3"/>
<feature type="transmembrane region" description="Helical" evidence="19">
    <location>
        <begin position="184"/>
        <end position="202"/>
    </location>
</feature>
<evidence type="ECO:0000256" key="14">
    <source>
        <dbReference type="ARBA" id="ARBA00025228"/>
    </source>
</evidence>
<feature type="transmembrane region" description="Helical" evidence="19">
    <location>
        <begin position="44"/>
        <end position="68"/>
    </location>
</feature>
<evidence type="ECO:0000256" key="19">
    <source>
        <dbReference type="HAMAP-Rule" id="MF_00719"/>
    </source>
</evidence>
<feature type="transmembrane region" description="Helical" evidence="19">
    <location>
        <begin position="208"/>
        <end position="226"/>
    </location>
</feature>
<organism evidence="20 21">
    <name type="scientific">Dactylococcopsis salina (strain PCC 8305)</name>
    <name type="common">Myxobactron salinum</name>
    <dbReference type="NCBI Taxonomy" id="13035"/>
    <lineage>
        <taxon>Bacteria</taxon>
        <taxon>Bacillati</taxon>
        <taxon>Cyanobacteriota</taxon>
        <taxon>Cyanophyceae</taxon>
        <taxon>Nodosilineales</taxon>
        <taxon>Cymatolegaceae</taxon>
        <taxon>Dactylococcopsis</taxon>
    </lineage>
</organism>
<dbReference type="GO" id="GO:0005886">
    <property type="term" value="C:plasma membrane"/>
    <property type="evidence" value="ECO:0007669"/>
    <property type="project" value="UniProtKB-SubCell"/>
</dbReference>
<comment type="cofactor">
    <cofactor evidence="1 19">
        <name>Mg(2+)</name>
        <dbReference type="ChEBI" id="CHEBI:18420"/>
    </cofactor>
</comment>
<keyword evidence="11 19" id="KW-0460">Magnesium</keyword>
<comment type="function">
    <text evidence="14 19">Joins adenosylcobinamide-GDP and alpha-ribazole to generate adenosylcobalamin (Ado-cobalamin). Also synthesizes adenosylcobalamin 5'-phosphate from adenosylcobinamide-GDP and alpha-ribazole 5'-phosphate.</text>
</comment>
<keyword evidence="9 19" id="KW-0808">Transferase</keyword>
<dbReference type="InterPro" id="IPR003805">
    <property type="entry name" value="CobS"/>
</dbReference>
<evidence type="ECO:0000256" key="6">
    <source>
        <dbReference type="ARBA" id="ARBA00015850"/>
    </source>
</evidence>
<feature type="transmembrane region" description="Helical" evidence="19">
    <location>
        <begin position="139"/>
        <end position="164"/>
    </location>
</feature>
<dbReference type="STRING" id="13035.Dacsa_2603"/>
<dbReference type="PANTHER" id="PTHR34148">
    <property type="entry name" value="ADENOSYLCOBINAMIDE-GDP RIBAZOLETRANSFERASE"/>
    <property type="match status" value="1"/>
</dbReference>
<evidence type="ECO:0000256" key="8">
    <source>
        <dbReference type="ARBA" id="ARBA00022573"/>
    </source>
</evidence>
<comment type="pathway">
    <text evidence="3 19">Cofactor biosynthesis; adenosylcobalamin biosynthesis; adenosylcobalamin from cob(II)yrinate a,c-diamide: step 7/7.</text>
</comment>
<dbReference type="AlphaFoldDB" id="K9YY21"/>
<dbReference type="eggNOG" id="COG0368">
    <property type="taxonomic scope" value="Bacteria"/>
</dbReference>
<sequence length="256" mass="27901">MKKFISFCHFILQSWWGAVAFYTILPLPTSWSLQLGQIARFAPLIGILIGSLLALGDWGLSLCGVPILTRSALIITSGVALTGGLHLDGVIDTADGLAVLDPEKRLTVMKDSTTGAFGVMAAVIVLGLKVVALSEIENYRGLILILMFGWGRWAQVSAIAFYPYLKAEGKGSFHKESFQFPQDLLLGWSVLSLISLLGFLYFNLGIWVLIPSLFGTIIPLLVSAWFQQKLGGHTGDTYGAVVEWTEAFYLCVLTIL</sequence>
<keyword evidence="8 19" id="KW-0169">Cobalamin biosynthesis</keyword>
<keyword evidence="10 19" id="KW-0812">Transmembrane</keyword>
<dbReference type="Proteomes" id="UP000010482">
    <property type="component" value="Chromosome"/>
</dbReference>
<keyword evidence="13 19" id="KW-0472">Membrane</keyword>
<dbReference type="EC" id="2.7.8.26" evidence="5 19"/>
<evidence type="ECO:0000256" key="17">
    <source>
        <dbReference type="ARBA" id="ARBA00048623"/>
    </source>
</evidence>
<dbReference type="GO" id="GO:0009236">
    <property type="term" value="P:cobalamin biosynthetic process"/>
    <property type="evidence" value="ECO:0007669"/>
    <property type="project" value="UniProtKB-UniRule"/>
</dbReference>
<dbReference type="GO" id="GO:0008818">
    <property type="term" value="F:cobalamin 5'-phosphate synthase activity"/>
    <property type="evidence" value="ECO:0007669"/>
    <property type="project" value="UniProtKB-UniRule"/>
</dbReference>
<gene>
    <name evidence="19" type="primary">cobS</name>
    <name evidence="20" type="ORF">Dacsa_2603</name>
</gene>
<comment type="subcellular location">
    <subcellularLocation>
        <location evidence="2 19">Cell membrane</location>
        <topology evidence="2 19">Multi-pass membrane protein</topology>
    </subcellularLocation>
</comment>
<comment type="catalytic activity">
    <reaction evidence="18 19">
        <text>alpha-ribazole 5'-phosphate + adenosylcob(III)inamide-GDP = adenosylcob(III)alamin 5'-phosphate + GMP + H(+)</text>
        <dbReference type="Rhea" id="RHEA:23560"/>
        <dbReference type="ChEBI" id="CHEBI:15378"/>
        <dbReference type="ChEBI" id="CHEBI:57918"/>
        <dbReference type="ChEBI" id="CHEBI:58115"/>
        <dbReference type="ChEBI" id="CHEBI:60487"/>
        <dbReference type="ChEBI" id="CHEBI:60493"/>
        <dbReference type="EC" id="2.7.8.26"/>
    </reaction>
</comment>
<evidence type="ECO:0000256" key="18">
    <source>
        <dbReference type="ARBA" id="ARBA00049504"/>
    </source>
</evidence>
<reference evidence="20" key="1">
    <citation type="submission" date="2012-04" db="EMBL/GenBank/DDBJ databases">
        <title>Finished genome of Dactylococcopsis salina PCC 8305.</title>
        <authorList>
            <consortium name="US DOE Joint Genome Institute"/>
            <person name="Gugger M."/>
            <person name="Coursin T."/>
            <person name="Rippka R."/>
            <person name="Tandeau De Marsac N."/>
            <person name="Huntemann M."/>
            <person name="Wei C.-L."/>
            <person name="Han J."/>
            <person name="Detter J.C."/>
            <person name="Han C."/>
            <person name="Tapia R."/>
            <person name="Daligault H."/>
            <person name="Chen A."/>
            <person name="Krypides N."/>
            <person name="Mavromatis K."/>
            <person name="Markowitz V."/>
            <person name="Szeto E."/>
            <person name="Ivanova N."/>
            <person name="Ovchinnikova G."/>
            <person name="Pagani I."/>
            <person name="Pati A."/>
            <person name="Goodwin L."/>
            <person name="Peters L."/>
            <person name="Pitluck S."/>
            <person name="Woyke T."/>
            <person name="Kerfeld C."/>
        </authorList>
    </citation>
    <scope>NUCLEOTIDE SEQUENCE [LARGE SCALE GENOMIC DNA]</scope>
    <source>
        <strain evidence="20">PCC 8305</strain>
    </source>
</reference>
<evidence type="ECO:0000256" key="10">
    <source>
        <dbReference type="ARBA" id="ARBA00022692"/>
    </source>
</evidence>
<dbReference type="Pfam" id="PF02654">
    <property type="entry name" value="CobS"/>
    <property type="match status" value="1"/>
</dbReference>
<evidence type="ECO:0000256" key="11">
    <source>
        <dbReference type="ARBA" id="ARBA00022842"/>
    </source>
</evidence>
<evidence type="ECO:0000256" key="7">
    <source>
        <dbReference type="ARBA" id="ARBA00022475"/>
    </source>
</evidence>
<keyword evidence="12 19" id="KW-1133">Transmembrane helix</keyword>
<dbReference type="OrthoDB" id="9794626at2"/>
<evidence type="ECO:0000256" key="1">
    <source>
        <dbReference type="ARBA" id="ARBA00001946"/>
    </source>
</evidence>
<feature type="transmembrane region" description="Helical" evidence="19">
    <location>
        <begin position="114"/>
        <end position="133"/>
    </location>
</feature>
<evidence type="ECO:0000256" key="16">
    <source>
        <dbReference type="ARBA" id="ARBA00032853"/>
    </source>
</evidence>
<dbReference type="KEGG" id="dsl:Dacsa_2603"/>
<evidence type="ECO:0000256" key="9">
    <source>
        <dbReference type="ARBA" id="ARBA00022679"/>
    </source>
</evidence>
<evidence type="ECO:0000256" key="4">
    <source>
        <dbReference type="ARBA" id="ARBA00010561"/>
    </source>
</evidence>
<dbReference type="EMBL" id="CP003944">
    <property type="protein sequence ID" value="AFZ51190.1"/>
    <property type="molecule type" value="Genomic_DNA"/>
</dbReference>
<evidence type="ECO:0000256" key="2">
    <source>
        <dbReference type="ARBA" id="ARBA00004651"/>
    </source>
</evidence>
<evidence type="ECO:0000256" key="15">
    <source>
        <dbReference type="ARBA" id="ARBA00032605"/>
    </source>
</evidence>
<keyword evidence="7 19" id="KW-1003">Cell membrane</keyword>
<dbReference type="PANTHER" id="PTHR34148:SF1">
    <property type="entry name" value="ADENOSYLCOBINAMIDE-GDP RIBAZOLETRANSFERASE"/>
    <property type="match status" value="1"/>
</dbReference>